<dbReference type="InterPro" id="IPR036465">
    <property type="entry name" value="vWFA_dom_sf"/>
</dbReference>
<dbReference type="STRING" id="131310.A0A0N4Z4E2"/>
<feature type="compositionally biased region" description="Low complexity" evidence="1">
    <location>
        <begin position="258"/>
        <end position="396"/>
    </location>
</feature>
<dbReference type="WBParaSite" id="PTRK_0000186000.1">
    <property type="protein sequence ID" value="PTRK_0000186000.1"/>
    <property type="gene ID" value="PTRK_0000186000"/>
</dbReference>
<evidence type="ECO:0000256" key="1">
    <source>
        <dbReference type="SAM" id="MobiDB-lite"/>
    </source>
</evidence>
<proteinExistence type="predicted"/>
<keyword evidence="2" id="KW-0732">Signal</keyword>
<sequence>MSKLALSLTSIILLFNYNLALPKFSKYRNLYNYYSSPDDTIILTQCLFDVSNPSCQNYGPIENCDTDIIFSVDASIDVLPPFLFDMEINLIKDNITNNWNNFNQVALIPYTQEPNLAYSFGSIQSKTQFDLDLSSISQSNGTSLSELLKGLNTLTVTPGSQLSTFVFITYTTTDELTKAKIYADQLKAKGTLNFIILGNLITADDLNPLNASNIFYWTFSTQCISPLVNFVETSLSCSNQCNNTSTILSTTTITPTTTVITSTSSPSTSTQTSTTVTSSIVPSTSTETSTIITSTQSPSITTQEPTTVSYSTESSSGPSTQEPITASYSTESSSGSGTQELTTASYSTESSSGPSTQELTTGSISTESSSGPSTQEPTTGSISTGGSTSSPATTESVTPGSSCQDNIIFALDASLDISDEQFSEEKSIVAYNITDIFTDYSLLSLIGYNDINPIVYPYNNISDKNNWVSAVNSLTSNTGYTLNKLMEDLNSFNISSNNKQSVFIFLSQTTSTEVTNSIQFATNLLSKGTLNFIFLANDLTTVVSPLNPSNTYIWYFNQRYTSELVSWIQQSRACEALTTISPPSSVSTNFQSTSMITSPSTYETSTLSVSETPSSTIKPTCNNDVYFVIDYKTNVNEDLFKQQAEKIKFITEDWDISTNYASVDINSIDNSLLYLLYPVAHPSSISLYTSSVDFLCSLSYLEQNGADFSQYCTTKTMSPLISTNQTVVQTMDMFLDEFNLAYQTALQEDEITEGPKNSFTFVMFIDAVNQDEVTNSINKIQSIQAQRNQYIVKPIFITLSNSNPSVNYTSTLQFDFNDPNLKEEITNAICP</sequence>
<protein>
    <submittedName>
        <fullName evidence="4">VWFA domain-containing protein</fullName>
    </submittedName>
</protein>
<accession>A0A0N4Z4E2</accession>
<evidence type="ECO:0000256" key="2">
    <source>
        <dbReference type="SAM" id="SignalP"/>
    </source>
</evidence>
<dbReference type="SUPFAM" id="SSF53300">
    <property type="entry name" value="vWA-like"/>
    <property type="match status" value="2"/>
</dbReference>
<dbReference type="Gene3D" id="3.40.50.410">
    <property type="entry name" value="von Willebrand factor, type A domain"/>
    <property type="match status" value="2"/>
</dbReference>
<feature type="signal peptide" evidence="2">
    <location>
        <begin position="1"/>
        <end position="20"/>
    </location>
</feature>
<reference evidence="4" key="1">
    <citation type="submission" date="2017-02" db="UniProtKB">
        <authorList>
            <consortium name="WormBaseParasite"/>
        </authorList>
    </citation>
    <scope>IDENTIFICATION</scope>
</reference>
<evidence type="ECO:0000313" key="4">
    <source>
        <dbReference type="WBParaSite" id="PTRK_0000186000.1"/>
    </source>
</evidence>
<dbReference type="Proteomes" id="UP000038045">
    <property type="component" value="Unplaced"/>
</dbReference>
<dbReference type="AlphaFoldDB" id="A0A0N4Z4E2"/>
<organism evidence="3 4">
    <name type="scientific">Parastrongyloides trichosuri</name>
    <name type="common">Possum-specific nematode worm</name>
    <dbReference type="NCBI Taxonomy" id="131310"/>
    <lineage>
        <taxon>Eukaryota</taxon>
        <taxon>Metazoa</taxon>
        <taxon>Ecdysozoa</taxon>
        <taxon>Nematoda</taxon>
        <taxon>Chromadorea</taxon>
        <taxon>Rhabditida</taxon>
        <taxon>Tylenchina</taxon>
        <taxon>Panagrolaimomorpha</taxon>
        <taxon>Strongyloidoidea</taxon>
        <taxon>Strongyloididae</taxon>
        <taxon>Parastrongyloides</taxon>
    </lineage>
</organism>
<evidence type="ECO:0000313" key="3">
    <source>
        <dbReference type="Proteomes" id="UP000038045"/>
    </source>
</evidence>
<feature type="chain" id="PRO_5005891058" evidence="2">
    <location>
        <begin position="21"/>
        <end position="831"/>
    </location>
</feature>
<keyword evidence="3" id="KW-1185">Reference proteome</keyword>
<feature type="region of interest" description="Disordered" evidence="1">
    <location>
        <begin position="258"/>
        <end position="400"/>
    </location>
</feature>
<name>A0A0N4Z4E2_PARTI</name>